<sequence length="1729" mass="193797">MSPSPPKRVREGADPVKDRMEKSITRISIEGNIASGKSTFVRFLEQQSSEWDVVPEPIARWCNVQTKQSDSEELTISQKSGGNVLKMMYEKPERWAYTFQMYACMSRVRAQINGLNGKLRDAENPVQFYERSIYSDKYVFATNMYENDCLNETEWAIYNDWHGWLHIQFAKQVELDGIIYLQAEPEKCMERLHKRGRPEEQDIPLEYLESLHLKHEKTDYAYLNKVPILVLDVNEDFNGAGDKCAKMVDQRGHFACLQRGLAPPQLVDMFWHDMVEDEVVLDRGASFVKHVCDKEEVEGHHTVYVGVHVPKSFHRRRRHHRRRSSHKERRERSSDRLDGDEATVVDVLKPHVSPAERIRFILGEEDDGPPPPQLFTELDELLDVDGQEMEWKETARWIKFEEKVEEGGERWSKPHVATLSLHSLMELKTCIEKGTILLDLEASTLPQIVEMVTDGGQLKPDLKEKVMYTLLRKHRHQTKKSNLRSLADIGKTVSSASRLFSHQENARGSFESPGPCVGPQDPEEPCKEGLRSSSMGHLCSPSSTHRNLTSNSLSDFSDKPEKDQLKNKFMKKLPRDAEASNVLVGEVDFLDAPFVAFVRLQQAVMLGTLTEVPVPSRFLFILLGPKGKAKSYHEIGRAIATLMSDEVFHDIAYKAKDRQDLLAGIEEFLDEVIVLPPGEWDPDIRIEPPKSLPSADKRKHLYSAAAETPDMNGDAHHEGGPGGGGHEVGEELQRTRRFCGGLVLDVKRKLPFFASDFYDALHIQSLSTILFIYLGTVTNAITFGGLLGDATENMQGVLESFLGTALTGAVFCLMAGQPLTILSSTGPVLVFERLLFNFSKENDFDYLEFRLWIGLWSGFFCLVLVATDASFLKMLKLAQHHPIDTGFDANLVTQYDCRCEPPSPGNEYNLLNPENMTWASLSVDQCLASGGTTVGKACGFVPDIALMSLILFFGTYACSTCLKGFKTSRFFPTTVRKLISDFAIILAILLFCGVDALVGVNTPKLIVPSEFKPTSPLRGWFVAPFGGNPWWVYLAAALPALLVTILIFMDQQITAVIVNRKEHKLKKGAGYHLDLFWVAVLIILCSFMGLPWYVAATVISIAHIDSLKMETKTSAPGEMPKFLGVREQRVTGIIVFILTGLSVLMAPILKFIPMPVLYGVFLYMGVASLNGVQMMDRLQLLLMPAKHQPDLIYLRHVPQRRIHLFTFIQVVCLALLWILKSTVAAIVFPVMILALVVVRKAMDYLFSQLDLSYLDDEIHPRPSLTHIQCTKPYLDTLTLAERSQNESKSGSEQHHIPGPCPWTSGGARHGPHAATAPPDVAYVDFYLHEPSVGAVFAVSYLLIFLVCVAGNGVVCLVVLRSRNMRTVTNVFILNLAISDMLVGVFCMPTTLIDNIITGWPFGSIVCKLSGMVQGISVSASVFTLVAIAVDRFRCIVYPFKQKITIANSKLIIVVIWVLAVSIMCPSGLMLQVTQEHRVRIRTGLDNISRPFYWCRENWPTQRMRKVYTTVLFASIFLAPLTLIVAMYARIGLVLFKTTALTPCRGQETGAGGEAGRGRPASADGRQTVCRKKKRAVKMLLVVALLFVVSWLPLWTLMMLSDYARLTEGQLRVVNIYLYPLSHWLAFFNSSVNPIIYGFFNENFHRGFQAAFKFQLCSAVSERQRSISLRLKGNPVRQANRPPPPALDGLAVEVVEEENCSSQGERCVSVSSDLNEPDLVMEGSLKVSQV</sequence>
<evidence type="ECO:0000313" key="27">
    <source>
        <dbReference type="Proteomes" id="UP001148018"/>
    </source>
</evidence>
<evidence type="ECO:0000256" key="14">
    <source>
        <dbReference type="ARBA" id="ARBA00023065"/>
    </source>
</evidence>
<dbReference type="PANTHER" id="PTHR11453:SF10">
    <property type="entry name" value="ELECTROGENIC SODIUM BICARBONATE COTRANSPORTER 1"/>
    <property type="match status" value="1"/>
</dbReference>
<dbReference type="InterPro" id="IPR031314">
    <property type="entry name" value="DNK_dom"/>
</dbReference>
<keyword evidence="8 22" id="KW-0812">Transmembrane</keyword>
<keyword evidence="17 22" id="KW-0675">Receptor</keyword>
<feature type="transmembrane region" description="Helical" evidence="23">
    <location>
        <begin position="1226"/>
        <end position="1246"/>
    </location>
</feature>
<feature type="region of interest" description="Disordered" evidence="24">
    <location>
        <begin position="314"/>
        <end position="338"/>
    </location>
</feature>
<feature type="transmembrane region" description="Helical" evidence="23">
    <location>
        <begin position="1620"/>
        <end position="1639"/>
    </location>
</feature>
<evidence type="ECO:0000256" key="20">
    <source>
        <dbReference type="ARBA" id="ARBA00025478"/>
    </source>
</evidence>
<evidence type="ECO:0000256" key="21">
    <source>
        <dbReference type="ARBA" id="ARBA00047656"/>
    </source>
</evidence>
<dbReference type="InterPro" id="IPR003020">
    <property type="entry name" value="HCO3_transpt_euk"/>
</dbReference>
<evidence type="ECO:0000256" key="16">
    <source>
        <dbReference type="ARBA" id="ARBA00023157"/>
    </source>
</evidence>
<dbReference type="InterPro" id="IPR000276">
    <property type="entry name" value="GPCR_Rhodpsn"/>
</dbReference>
<evidence type="ECO:0000256" key="19">
    <source>
        <dbReference type="ARBA" id="ARBA00023224"/>
    </source>
</evidence>
<name>A0A9Q0IPV2_9TELE</name>
<keyword evidence="10" id="KW-0418">Kinase</keyword>
<dbReference type="Gene3D" id="1.10.287.570">
    <property type="entry name" value="Helical hairpin bin"/>
    <property type="match status" value="1"/>
</dbReference>
<dbReference type="Gene3D" id="3.40.930.10">
    <property type="entry name" value="Mannitol-specific EII, Chain A"/>
    <property type="match status" value="1"/>
</dbReference>
<protein>
    <recommendedName>
        <fullName evidence="23">Anion exchange protein</fullName>
    </recommendedName>
</protein>
<dbReference type="SUPFAM" id="SSF52540">
    <property type="entry name" value="P-loop containing nucleoside triphosphate hydrolases"/>
    <property type="match status" value="1"/>
</dbReference>
<feature type="transmembrane region" description="Helical" evidence="23">
    <location>
        <begin position="1450"/>
        <end position="1470"/>
    </location>
</feature>
<dbReference type="InterPro" id="IPR005395">
    <property type="entry name" value="NPFF_rcpt"/>
</dbReference>
<dbReference type="PROSITE" id="PS00237">
    <property type="entry name" value="G_PROTEIN_RECEP_F1_1"/>
    <property type="match status" value="1"/>
</dbReference>
<comment type="function">
    <text evidence="20">Receptor for NPAF (A-18-F-amide) and NPFF (F-8-F-amide) neuropeptides, also known as morphine-modulating peptides. Can also be activated by a variety of naturally occurring or synthetic FMRF-amide like ligands. This receptor mediates its action by association with G proteins that activate a phosphatidylinositol-calcium second messenger system.</text>
</comment>
<dbReference type="PROSITE" id="PS50262">
    <property type="entry name" value="G_PROTEIN_RECEP_F1_2"/>
    <property type="match status" value="1"/>
</dbReference>
<feature type="transmembrane region" description="Helical" evidence="23">
    <location>
        <begin position="1202"/>
        <end position="1219"/>
    </location>
</feature>
<dbReference type="GO" id="GO:0008509">
    <property type="term" value="F:monoatomic anion transmembrane transporter activity"/>
    <property type="evidence" value="ECO:0007669"/>
    <property type="project" value="InterPro"/>
</dbReference>
<dbReference type="GO" id="GO:0051453">
    <property type="term" value="P:regulation of intracellular pH"/>
    <property type="evidence" value="ECO:0007669"/>
    <property type="project" value="TreeGrafter"/>
</dbReference>
<dbReference type="Pfam" id="PF01712">
    <property type="entry name" value="dNK"/>
    <property type="match status" value="1"/>
</dbReference>
<feature type="compositionally biased region" description="Basic and acidic residues" evidence="24">
    <location>
        <begin position="328"/>
        <end position="338"/>
    </location>
</feature>
<comment type="similarity">
    <text evidence="3 23">Belongs to the anion exchanger (TC 2.A.31) family.</text>
</comment>
<dbReference type="OrthoDB" id="1735926at2759"/>
<keyword evidence="7" id="KW-0808">Transferase</keyword>
<comment type="similarity">
    <text evidence="22">Belongs to the G-protein coupled receptor 1 family.</text>
</comment>
<evidence type="ECO:0000256" key="5">
    <source>
        <dbReference type="ARBA" id="ARBA00022448"/>
    </source>
</evidence>
<feature type="compositionally biased region" description="Polar residues" evidence="24">
    <location>
        <begin position="531"/>
        <end position="555"/>
    </location>
</feature>
<evidence type="ECO:0000256" key="15">
    <source>
        <dbReference type="ARBA" id="ARBA00023136"/>
    </source>
</evidence>
<keyword evidence="6" id="KW-1003">Cell membrane</keyword>
<evidence type="ECO:0000313" key="26">
    <source>
        <dbReference type="EMBL" id="KAJ3604766.1"/>
    </source>
</evidence>
<comment type="catalytic activity">
    <reaction evidence="21">
        <text>2'-deoxyguanosine + ATP = dGMP + ADP + H(+)</text>
        <dbReference type="Rhea" id="RHEA:19201"/>
        <dbReference type="ChEBI" id="CHEBI:15378"/>
        <dbReference type="ChEBI" id="CHEBI:17172"/>
        <dbReference type="ChEBI" id="CHEBI:30616"/>
        <dbReference type="ChEBI" id="CHEBI:57673"/>
        <dbReference type="ChEBI" id="CHEBI:456216"/>
        <dbReference type="EC" id="2.7.1.113"/>
    </reaction>
</comment>
<comment type="caution">
    <text evidence="26">The sequence shown here is derived from an EMBL/GenBank/DDBJ whole genome shotgun (WGS) entry which is preliminary data.</text>
</comment>
<keyword evidence="18" id="KW-0325">Glycoprotein</keyword>
<keyword evidence="11" id="KW-0067">ATP-binding</keyword>
<reference evidence="26" key="1">
    <citation type="submission" date="2022-07" db="EMBL/GenBank/DDBJ databases">
        <title>Chromosome-level genome of Muraenolepis orangiensis.</title>
        <authorList>
            <person name="Kim J."/>
        </authorList>
    </citation>
    <scope>NUCLEOTIDE SEQUENCE</scope>
    <source>
        <strain evidence="26">KU_S4_2022</strain>
        <tissue evidence="26">Muscle</tissue>
    </source>
</reference>
<comment type="subunit">
    <text evidence="4">Homodimer.</text>
</comment>
<evidence type="ECO:0000256" key="6">
    <source>
        <dbReference type="ARBA" id="ARBA00022475"/>
    </source>
</evidence>
<feature type="compositionally biased region" description="Basic residues" evidence="24">
    <location>
        <begin position="314"/>
        <end position="327"/>
    </location>
</feature>
<evidence type="ECO:0000256" key="10">
    <source>
        <dbReference type="ARBA" id="ARBA00022777"/>
    </source>
</evidence>
<dbReference type="FunFam" id="1.10.287.570:FF:000001">
    <property type="entry name" value="Anion exchange protein"/>
    <property type="match status" value="1"/>
</dbReference>
<feature type="transmembrane region" description="Helical" evidence="23">
    <location>
        <begin position="1506"/>
        <end position="1528"/>
    </location>
</feature>
<feature type="transmembrane region" description="Helical" evidence="23">
    <location>
        <begin position="1579"/>
        <end position="1600"/>
    </location>
</feature>
<keyword evidence="12 23" id="KW-1133">Transmembrane helix</keyword>
<dbReference type="EMBL" id="JANIIK010000043">
    <property type="protein sequence ID" value="KAJ3604766.1"/>
    <property type="molecule type" value="Genomic_DNA"/>
</dbReference>
<evidence type="ECO:0000256" key="24">
    <source>
        <dbReference type="SAM" id="MobiDB-lite"/>
    </source>
</evidence>
<feature type="region of interest" description="Disordered" evidence="24">
    <location>
        <begin position="708"/>
        <end position="728"/>
    </location>
</feature>
<dbReference type="Proteomes" id="UP001148018">
    <property type="component" value="Unassembled WGS sequence"/>
</dbReference>
<keyword evidence="15 23" id="KW-0472">Membrane</keyword>
<dbReference type="FunFam" id="1.20.1070.10:FF:000153">
    <property type="entry name" value="Neuropeptide FF receptor 1"/>
    <property type="match status" value="1"/>
</dbReference>
<dbReference type="Pfam" id="PF00955">
    <property type="entry name" value="HCO3_cotransp"/>
    <property type="match status" value="1"/>
</dbReference>
<dbReference type="GO" id="GO:0004138">
    <property type="term" value="F:deoxyguanosine kinase activity"/>
    <property type="evidence" value="ECO:0007669"/>
    <property type="project" value="UniProtKB-EC"/>
</dbReference>
<evidence type="ECO:0000256" key="7">
    <source>
        <dbReference type="ARBA" id="ARBA00022679"/>
    </source>
</evidence>
<evidence type="ECO:0000256" key="13">
    <source>
        <dbReference type="ARBA" id="ARBA00023040"/>
    </source>
</evidence>
<dbReference type="InterPro" id="IPR011531">
    <property type="entry name" value="HCO3_transpt-like_TM_dom"/>
</dbReference>
<dbReference type="Pfam" id="PF07565">
    <property type="entry name" value="Band_3_cyto"/>
    <property type="match status" value="1"/>
</dbReference>
<evidence type="ECO:0000256" key="4">
    <source>
        <dbReference type="ARBA" id="ARBA00011738"/>
    </source>
</evidence>
<dbReference type="InterPro" id="IPR027417">
    <property type="entry name" value="P-loop_NTPase"/>
</dbReference>
<evidence type="ECO:0000256" key="9">
    <source>
        <dbReference type="ARBA" id="ARBA00022741"/>
    </source>
</evidence>
<dbReference type="SUPFAM" id="SSF81321">
    <property type="entry name" value="Family A G protein-coupled receptor-like"/>
    <property type="match status" value="1"/>
</dbReference>
<dbReference type="NCBIfam" id="TIGR00834">
    <property type="entry name" value="ae"/>
    <property type="match status" value="1"/>
</dbReference>
<organism evidence="26 27">
    <name type="scientific">Muraenolepis orangiensis</name>
    <name type="common">Patagonian moray cod</name>
    <dbReference type="NCBI Taxonomy" id="630683"/>
    <lineage>
        <taxon>Eukaryota</taxon>
        <taxon>Metazoa</taxon>
        <taxon>Chordata</taxon>
        <taxon>Craniata</taxon>
        <taxon>Vertebrata</taxon>
        <taxon>Euteleostomi</taxon>
        <taxon>Actinopterygii</taxon>
        <taxon>Neopterygii</taxon>
        <taxon>Teleostei</taxon>
        <taxon>Neoteleostei</taxon>
        <taxon>Acanthomorphata</taxon>
        <taxon>Zeiogadaria</taxon>
        <taxon>Gadariae</taxon>
        <taxon>Gadiformes</taxon>
        <taxon>Muraenolepidoidei</taxon>
        <taxon>Muraenolepididae</taxon>
        <taxon>Muraenolepis</taxon>
    </lineage>
</organism>
<accession>A0A9Q0IPV2</accession>
<dbReference type="PRINTS" id="PR01570">
    <property type="entry name" value="NPFFRECEPTOR"/>
</dbReference>
<keyword evidence="5 23" id="KW-0813">Transport</keyword>
<gene>
    <name evidence="26" type="ORF">NHX12_026818</name>
</gene>
<dbReference type="GO" id="GO:0005524">
    <property type="term" value="F:ATP binding"/>
    <property type="evidence" value="ECO:0007669"/>
    <property type="project" value="UniProtKB-KW"/>
</dbReference>
<dbReference type="Gene3D" id="1.20.1070.10">
    <property type="entry name" value="Rhodopsin 7-helix transmembrane proteins"/>
    <property type="match status" value="1"/>
</dbReference>
<keyword evidence="13 22" id="KW-0297">G-protein coupled receptor</keyword>
<dbReference type="GO" id="GO:0005452">
    <property type="term" value="F:solute:inorganic anion antiporter activity"/>
    <property type="evidence" value="ECO:0007669"/>
    <property type="project" value="InterPro"/>
</dbReference>
<feature type="transmembrane region" description="Helical" evidence="23">
    <location>
        <begin position="1156"/>
        <end position="1175"/>
    </location>
</feature>
<evidence type="ECO:0000256" key="23">
    <source>
        <dbReference type="RuleBase" id="RU362035"/>
    </source>
</evidence>
<feature type="transmembrane region" description="Helical" evidence="23">
    <location>
        <begin position="1411"/>
        <end position="1429"/>
    </location>
</feature>
<feature type="transmembrane region" description="Helical" evidence="23">
    <location>
        <begin position="1371"/>
        <end position="1391"/>
    </location>
</feature>
<keyword evidence="14 23" id="KW-0406">Ion transport</keyword>
<evidence type="ECO:0000256" key="2">
    <source>
        <dbReference type="ARBA" id="ARBA00007420"/>
    </source>
</evidence>
<feature type="transmembrane region" description="Helical" evidence="23">
    <location>
        <begin position="1334"/>
        <end position="1359"/>
    </location>
</feature>
<evidence type="ECO:0000256" key="8">
    <source>
        <dbReference type="ARBA" id="ARBA00022692"/>
    </source>
</evidence>
<dbReference type="FunFam" id="3.40.50.300:FF:000461">
    <property type="entry name" value="Deoxycytidine kinase"/>
    <property type="match status" value="1"/>
</dbReference>
<dbReference type="InterPro" id="IPR013769">
    <property type="entry name" value="Band3_cytoplasmic_dom"/>
</dbReference>
<feature type="transmembrane region" description="Helical" evidence="23">
    <location>
        <begin position="978"/>
        <end position="1000"/>
    </location>
</feature>
<evidence type="ECO:0000256" key="1">
    <source>
        <dbReference type="ARBA" id="ARBA00004651"/>
    </source>
</evidence>
<dbReference type="GO" id="GO:0016323">
    <property type="term" value="C:basolateral plasma membrane"/>
    <property type="evidence" value="ECO:0007669"/>
    <property type="project" value="TreeGrafter"/>
</dbReference>
<dbReference type="SUPFAM" id="SSF55804">
    <property type="entry name" value="Phoshotransferase/anion transport protein"/>
    <property type="match status" value="1"/>
</dbReference>
<dbReference type="InterPro" id="IPR017452">
    <property type="entry name" value="GPCR_Rhodpsn_7TM"/>
</dbReference>
<feature type="domain" description="G-protein coupled receptors family 1 profile" evidence="25">
    <location>
        <begin position="1350"/>
        <end position="1636"/>
    </location>
</feature>
<dbReference type="InterPro" id="IPR016152">
    <property type="entry name" value="PTrfase/Anion_transptr"/>
</dbReference>
<evidence type="ECO:0000256" key="3">
    <source>
        <dbReference type="ARBA" id="ARBA00010993"/>
    </source>
</evidence>
<dbReference type="GO" id="GO:0008510">
    <property type="term" value="F:sodium:bicarbonate symporter activity"/>
    <property type="evidence" value="ECO:0007669"/>
    <property type="project" value="TreeGrafter"/>
</dbReference>
<dbReference type="CDD" id="cd01673">
    <property type="entry name" value="dNK"/>
    <property type="match status" value="1"/>
</dbReference>
<feature type="transmembrane region" description="Helical" evidence="23">
    <location>
        <begin position="1030"/>
        <end position="1049"/>
    </location>
</feature>
<dbReference type="SMART" id="SM01381">
    <property type="entry name" value="7TM_GPCR_Srsx"/>
    <property type="match status" value="1"/>
</dbReference>
<dbReference type="Gene3D" id="3.40.50.300">
    <property type="entry name" value="P-loop containing nucleotide triphosphate hydrolases"/>
    <property type="match status" value="1"/>
</dbReference>
<feature type="transmembrane region" description="Helical" evidence="23">
    <location>
        <begin position="770"/>
        <end position="788"/>
    </location>
</feature>
<comment type="similarity">
    <text evidence="2">Belongs to the DCK/DGK family.</text>
</comment>
<evidence type="ECO:0000256" key="17">
    <source>
        <dbReference type="ARBA" id="ARBA00023170"/>
    </source>
</evidence>
<evidence type="ECO:0000256" key="11">
    <source>
        <dbReference type="ARBA" id="ARBA00022840"/>
    </source>
</evidence>
<proteinExistence type="inferred from homology"/>
<keyword evidence="27" id="KW-1185">Reference proteome</keyword>
<feature type="transmembrane region" description="Helical" evidence="23">
    <location>
        <begin position="1070"/>
        <end position="1094"/>
    </location>
</feature>
<dbReference type="PANTHER" id="PTHR11453">
    <property type="entry name" value="ANION EXCHANGE PROTEIN"/>
    <property type="match status" value="1"/>
</dbReference>
<feature type="transmembrane region" description="Helical" evidence="23">
    <location>
        <begin position="800"/>
        <end position="831"/>
    </location>
</feature>
<dbReference type="Pfam" id="PF00001">
    <property type="entry name" value="7tm_1"/>
    <property type="match status" value="1"/>
</dbReference>
<keyword evidence="9" id="KW-0547">Nucleotide-binding</keyword>
<feature type="transmembrane region" description="Helical" evidence="23">
    <location>
        <begin position="1130"/>
        <end position="1149"/>
    </location>
</feature>
<comment type="subcellular location">
    <subcellularLocation>
        <location evidence="1">Cell membrane</location>
        <topology evidence="1">Multi-pass membrane protein</topology>
    </subcellularLocation>
    <subcellularLocation>
        <location evidence="23">Membrane</location>
        <topology evidence="23">Multi-pass membrane protein</topology>
    </subcellularLocation>
</comment>
<evidence type="ECO:0000256" key="22">
    <source>
        <dbReference type="RuleBase" id="RU000688"/>
    </source>
</evidence>
<feature type="region of interest" description="Disordered" evidence="24">
    <location>
        <begin position="504"/>
        <end position="561"/>
    </location>
</feature>
<evidence type="ECO:0000259" key="25">
    <source>
        <dbReference type="PROSITE" id="PS50262"/>
    </source>
</evidence>
<evidence type="ECO:0000256" key="12">
    <source>
        <dbReference type="ARBA" id="ARBA00022989"/>
    </source>
</evidence>
<keyword evidence="19 22" id="KW-0807">Transducer</keyword>
<feature type="transmembrane region" description="Helical" evidence="23">
    <location>
        <begin position="851"/>
        <end position="872"/>
    </location>
</feature>
<dbReference type="PRINTS" id="PR00237">
    <property type="entry name" value="GPCRRHODOPSN"/>
</dbReference>
<keyword evidence="16" id="KW-1015">Disulfide bond</keyword>
<evidence type="ECO:0000256" key="18">
    <source>
        <dbReference type="ARBA" id="ARBA00023180"/>
    </source>
</evidence>
<dbReference type="GO" id="GO:0008188">
    <property type="term" value="F:neuropeptide receptor activity"/>
    <property type="evidence" value="ECO:0007669"/>
    <property type="project" value="InterPro"/>
</dbReference>